<dbReference type="Ensembl" id="ENSENLT00000003333.1">
    <property type="protein sequence ID" value="ENSENLP00000003151.1"/>
    <property type="gene ID" value="ENSENLG00000001529.1"/>
</dbReference>
<dbReference type="Gene3D" id="1.20.5.370">
    <property type="match status" value="1"/>
</dbReference>
<protein>
    <recommendedName>
        <fullName evidence="7">XRCC4 N-terminal domain-containing protein</fullName>
    </recommendedName>
</protein>
<dbReference type="InterPro" id="IPR010585">
    <property type="entry name" value="DNA_repair_prot_XRCC4"/>
</dbReference>
<dbReference type="SUPFAM" id="SSF58022">
    <property type="entry name" value="XRCC4, C-terminal oligomerization domain"/>
    <property type="match status" value="1"/>
</dbReference>
<name>A0A665TL23_ECHNA</name>
<keyword evidence="4" id="KW-0234">DNA repair</keyword>
<sequence length="163" mass="18707">MSGIVRQITIVTHPDNPYFLRVDWAEDLGAGFTLALTDGSSAWIGEVSEDEVTKEANELGVTRENYVQELHQALTRSEEGREGERREGHKEMYSFHLTPDHCHFSYQKISNDILLHPAPDHVGLNREMIGQSLKRSTVLESENCQLLKENRRLKQQHQQILTK</sequence>
<dbReference type="SUPFAM" id="SSF50809">
    <property type="entry name" value="XRCC4, N-terminal domain"/>
    <property type="match status" value="1"/>
</dbReference>
<dbReference type="AlphaFoldDB" id="A0A665TL23"/>
<dbReference type="GO" id="GO:0010165">
    <property type="term" value="P:response to X-ray"/>
    <property type="evidence" value="ECO:0007669"/>
    <property type="project" value="TreeGrafter"/>
</dbReference>
<keyword evidence="9" id="KW-1185">Reference proteome</keyword>
<dbReference type="PANTHER" id="PTHR28559">
    <property type="entry name" value="DNA REPAIR PROTEIN XRCC4"/>
    <property type="match status" value="1"/>
</dbReference>
<evidence type="ECO:0000256" key="6">
    <source>
        <dbReference type="ARBA" id="ARBA00025728"/>
    </source>
</evidence>
<dbReference type="Pfam" id="PF06632">
    <property type="entry name" value="XRCC4"/>
    <property type="match status" value="1"/>
</dbReference>
<comment type="similarity">
    <text evidence="6">Belongs to the XRCC4-XLF family. XRCC4 subfamily.</text>
</comment>
<keyword evidence="3" id="KW-0233">DNA recombination</keyword>
<evidence type="ECO:0000259" key="7">
    <source>
        <dbReference type="Pfam" id="PF06632"/>
    </source>
</evidence>
<dbReference type="GO" id="GO:0032807">
    <property type="term" value="C:DNA ligase IV complex"/>
    <property type="evidence" value="ECO:0007669"/>
    <property type="project" value="TreeGrafter"/>
</dbReference>
<evidence type="ECO:0000256" key="4">
    <source>
        <dbReference type="ARBA" id="ARBA00023204"/>
    </source>
</evidence>
<dbReference type="InterPro" id="IPR014751">
    <property type="entry name" value="XRCC4-like_C"/>
</dbReference>
<dbReference type="PANTHER" id="PTHR28559:SF1">
    <property type="entry name" value="DNA REPAIR PROTEIN XRCC4"/>
    <property type="match status" value="1"/>
</dbReference>
<keyword evidence="5" id="KW-0539">Nucleus</keyword>
<organism evidence="8 9">
    <name type="scientific">Echeneis naucrates</name>
    <name type="common">Live sharksucker</name>
    <dbReference type="NCBI Taxonomy" id="173247"/>
    <lineage>
        <taxon>Eukaryota</taxon>
        <taxon>Metazoa</taxon>
        <taxon>Chordata</taxon>
        <taxon>Craniata</taxon>
        <taxon>Vertebrata</taxon>
        <taxon>Euteleostomi</taxon>
        <taxon>Actinopterygii</taxon>
        <taxon>Neopterygii</taxon>
        <taxon>Teleostei</taxon>
        <taxon>Neoteleostei</taxon>
        <taxon>Acanthomorphata</taxon>
        <taxon>Carangaria</taxon>
        <taxon>Carangiformes</taxon>
        <taxon>Echeneidae</taxon>
        <taxon>Echeneis</taxon>
    </lineage>
</organism>
<dbReference type="InterPro" id="IPR038051">
    <property type="entry name" value="XRCC4-like_N_sf"/>
</dbReference>
<evidence type="ECO:0000256" key="3">
    <source>
        <dbReference type="ARBA" id="ARBA00023172"/>
    </source>
</evidence>
<dbReference type="InterPro" id="IPR053961">
    <property type="entry name" value="XRCC4_N"/>
</dbReference>
<dbReference type="InterPro" id="IPR009089">
    <property type="entry name" value="XRCC4_N_sf"/>
</dbReference>
<dbReference type="GO" id="GO:0006303">
    <property type="term" value="P:double-strand break repair via nonhomologous end joining"/>
    <property type="evidence" value="ECO:0007669"/>
    <property type="project" value="TreeGrafter"/>
</dbReference>
<keyword evidence="2" id="KW-0227">DNA damage</keyword>
<evidence type="ECO:0000256" key="5">
    <source>
        <dbReference type="ARBA" id="ARBA00023242"/>
    </source>
</evidence>
<dbReference type="OMA" id="SAGFWIN"/>
<comment type="subcellular location">
    <subcellularLocation>
        <location evidence="1">Nucleus</location>
    </subcellularLocation>
</comment>
<dbReference type="GO" id="GO:0005958">
    <property type="term" value="C:DNA-dependent protein kinase-DNA ligase 4 complex"/>
    <property type="evidence" value="ECO:0007669"/>
    <property type="project" value="TreeGrafter"/>
</dbReference>
<dbReference type="GO" id="GO:0033152">
    <property type="term" value="P:immunoglobulin V(D)J recombination"/>
    <property type="evidence" value="ECO:0007669"/>
    <property type="project" value="TreeGrafter"/>
</dbReference>
<reference evidence="8" key="3">
    <citation type="submission" date="2025-09" db="UniProtKB">
        <authorList>
            <consortium name="Ensembl"/>
        </authorList>
    </citation>
    <scope>IDENTIFICATION</scope>
</reference>
<dbReference type="CDD" id="cd22283">
    <property type="entry name" value="HD_XRCC4_N"/>
    <property type="match status" value="1"/>
</dbReference>
<accession>A0A665TL23</accession>
<dbReference type="Gene3D" id="2.170.210.10">
    <property type="entry name" value="DNA double-strand break repair and VJ recombination XRCC4, N-terminal"/>
    <property type="match status" value="1"/>
</dbReference>
<reference evidence="8" key="1">
    <citation type="submission" date="2021-04" db="EMBL/GenBank/DDBJ databases">
        <authorList>
            <consortium name="Wellcome Sanger Institute Data Sharing"/>
        </authorList>
    </citation>
    <scope>NUCLEOTIDE SEQUENCE [LARGE SCALE GENOMIC DNA]</scope>
</reference>
<feature type="domain" description="XRCC4 N-terminal" evidence="7">
    <location>
        <begin position="17"/>
        <end position="112"/>
    </location>
</feature>
<evidence type="ECO:0000313" key="8">
    <source>
        <dbReference type="Ensembl" id="ENSENLP00000003151.1"/>
    </source>
</evidence>
<evidence type="ECO:0000256" key="1">
    <source>
        <dbReference type="ARBA" id="ARBA00004123"/>
    </source>
</evidence>
<reference evidence="8" key="2">
    <citation type="submission" date="2025-08" db="UniProtKB">
        <authorList>
            <consortium name="Ensembl"/>
        </authorList>
    </citation>
    <scope>IDENTIFICATION</scope>
</reference>
<evidence type="ECO:0000313" key="9">
    <source>
        <dbReference type="Proteomes" id="UP000472264"/>
    </source>
</evidence>
<dbReference type="InParanoid" id="A0A665TL23"/>
<dbReference type="GO" id="GO:0003677">
    <property type="term" value="F:DNA binding"/>
    <property type="evidence" value="ECO:0007669"/>
    <property type="project" value="InterPro"/>
</dbReference>
<dbReference type="Proteomes" id="UP000472264">
    <property type="component" value="Chromosome 9"/>
</dbReference>
<proteinExistence type="inferred from homology"/>
<evidence type="ECO:0000256" key="2">
    <source>
        <dbReference type="ARBA" id="ARBA00022763"/>
    </source>
</evidence>